<sequence>MAQRSWMCTVCGWMYDEAQGVPELGIEPGTPFEDLPEDFLCPECGAGKEAFELAAD</sequence>
<evidence type="ECO:0000259" key="7">
    <source>
        <dbReference type="PROSITE" id="PS50903"/>
    </source>
</evidence>
<evidence type="ECO:0000256" key="3">
    <source>
        <dbReference type="ARBA" id="ARBA00022723"/>
    </source>
</evidence>
<evidence type="ECO:0000256" key="4">
    <source>
        <dbReference type="ARBA" id="ARBA00022982"/>
    </source>
</evidence>
<dbReference type="PROSITE" id="PS50903">
    <property type="entry name" value="RUBREDOXIN_LIKE"/>
    <property type="match status" value="1"/>
</dbReference>
<dbReference type="EMBL" id="NRSH01000079">
    <property type="protein sequence ID" value="MBK1726919.1"/>
    <property type="molecule type" value="Genomic_DNA"/>
</dbReference>
<evidence type="ECO:0000256" key="2">
    <source>
        <dbReference type="ARBA" id="ARBA00022448"/>
    </source>
</evidence>
<evidence type="ECO:0000256" key="6">
    <source>
        <dbReference type="PIRNR" id="PIRNR000071"/>
    </source>
</evidence>
<name>A0ABS1E6R7_9GAMM</name>
<accession>A0ABS1E6R7</accession>
<keyword evidence="5 6" id="KW-0408">Iron</keyword>
<organism evidence="8 9">
    <name type="scientific">Halorhodospira neutriphila</name>
    <dbReference type="NCBI Taxonomy" id="168379"/>
    <lineage>
        <taxon>Bacteria</taxon>
        <taxon>Pseudomonadati</taxon>
        <taxon>Pseudomonadota</taxon>
        <taxon>Gammaproteobacteria</taxon>
        <taxon>Chromatiales</taxon>
        <taxon>Ectothiorhodospiraceae</taxon>
        <taxon>Halorhodospira</taxon>
    </lineage>
</organism>
<evidence type="ECO:0000313" key="9">
    <source>
        <dbReference type="Proteomes" id="UP000738126"/>
    </source>
</evidence>
<protein>
    <recommendedName>
        <fullName evidence="6">Rubredoxin</fullName>
    </recommendedName>
</protein>
<dbReference type="InterPro" id="IPR050526">
    <property type="entry name" value="Rubredoxin_ET"/>
</dbReference>
<comment type="caution">
    <text evidence="8">The sequence shown here is derived from an EMBL/GenBank/DDBJ whole genome shotgun (WGS) entry which is preliminary data.</text>
</comment>
<dbReference type="InterPro" id="IPR024922">
    <property type="entry name" value="Rubredoxin"/>
</dbReference>
<dbReference type="PIRSF" id="PIRSF000071">
    <property type="entry name" value="Rubredoxin"/>
    <property type="match status" value="1"/>
</dbReference>
<comment type="similarity">
    <text evidence="1 6">Belongs to the rubredoxin family.</text>
</comment>
<dbReference type="Proteomes" id="UP000738126">
    <property type="component" value="Unassembled WGS sequence"/>
</dbReference>
<dbReference type="Gene3D" id="2.20.28.10">
    <property type="match status" value="1"/>
</dbReference>
<evidence type="ECO:0000256" key="1">
    <source>
        <dbReference type="ARBA" id="ARBA00005337"/>
    </source>
</evidence>
<dbReference type="PANTHER" id="PTHR47627">
    <property type="entry name" value="RUBREDOXIN"/>
    <property type="match status" value="1"/>
</dbReference>
<dbReference type="RefSeq" id="WP_338034605.1">
    <property type="nucleotide sequence ID" value="NZ_NRSH01000079.1"/>
</dbReference>
<keyword evidence="4 6" id="KW-0249">Electron transport</keyword>
<proteinExistence type="inferred from homology"/>
<comment type="cofactor">
    <cofactor evidence="6">
        <name>Fe(3+)</name>
        <dbReference type="ChEBI" id="CHEBI:29034"/>
    </cofactor>
    <text evidence="6">Binds 1 Fe(3+) ion per subunit.</text>
</comment>
<evidence type="ECO:0000313" key="8">
    <source>
        <dbReference type="EMBL" id="MBK1726919.1"/>
    </source>
</evidence>
<keyword evidence="3 6" id="KW-0479">Metal-binding</keyword>
<reference evidence="8 9" key="1">
    <citation type="journal article" date="2020" name="Microorganisms">
        <title>Osmotic Adaptation and Compatible Solute Biosynthesis of Phototrophic Bacteria as Revealed from Genome Analyses.</title>
        <authorList>
            <person name="Imhoff J.F."/>
            <person name="Rahn T."/>
            <person name="Kunzel S."/>
            <person name="Keller A."/>
            <person name="Neulinger S.C."/>
        </authorList>
    </citation>
    <scope>NUCLEOTIDE SEQUENCE [LARGE SCALE GENOMIC DNA]</scope>
    <source>
        <strain evidence="8 9">DSM 15116</strain>
    </source>
</reference>
<dbReference type="SUPFAM" id="SSF57802">
    <property type="entry name" value="Rubredoxin-like"/>
    <property type="match status" value="1"/>
</dbReference>
<dbReference type="PRINTS" id="PR00163">
    <property type="entry name" value="RUBREDOXIN"/>
</dbReference>
<dbReference type="InterPro" id="IPR024935">
    <property type="entry name" value="Rubredoxin_dom"/>
</dbReference>
<dbReference type="Pfam" id="PF00301">
    <property type="entry name" value="Rubredoxin"/>
    <property type="match status" value="1"/>
</dbReference>
<dbReference type="CDD" id="cd00730">
    <property type="entry name" value="rubredoxin"/>
    <property type="match status" value="1"/>
</dbReference>
<dbReference type="PANTHER" id="PTHR47627:SF1">
    <property type="entry name" value="RUBREDOXIN-1-RELATED"/>
    <property type="match status" value="1"/>
</dbReference>
<dbReference type="InterPro" id="IPR024934">
    <property type="entry name" value="Rubredoxin-like_dom"/>
</dbReference>
<gene>
    <name evidence="8" type="ORF">CKO13_07770</name>
</gene>
<evidence type="ECO:0000256" key="5">
    <source>
        <dbReference type="ARBA" id="ARBA00023004"/>
    </source>
</evidence>
<keyword evidence="9" id="KW-1185">Reference proteome</keyword>
<keyword evidence="2 6" id="KW-0813">Transport</keyword>
<feature type="domain" description="Rubredoxin-like" evidence="7">
    <location>
        <begin position="3"/>
        <end position="54"/>
    </location>
</feature>